<dbReference type="Gene3D" id="4.10.410.10">
    <property type="entry name" value="Pancreatic trypsin inhibitor Kunitz domain"/>
    <property type="match status" value="2"/>
</dbReference>
<dbReference type="InterPro" id="IPR036880">
    <property type="entry name" value="Kunitz_BPTI_sf"/>
</dbReference>
<evidence type="ECO:0000259" key="2">
    <source>
        <dbReference type="PROSITE" id="PS50279"/>
    </source>
</evidence>
<evidence type="ECO:0000313" key="3">
    <source>
        <dbReference type="EMBL" id="ACG76290.1"/>
    </source>
</evidence>
<proteinExistence type="evidence at transcript level"/>
<feature type="signal peptide" evidence="1">
    <location>
        <begin position="1"/>
        <end position="18"/>
    </location>
</feature>
<reference evidence="3" key="1">
    <citation type="journal article" date="2009" name="Insect Mol. Biol.">
        <title>Transcriptome analysis of the salivary glands of the female tick Amblyomma americanum (Acari: Ixodidae).</title>
        <authorList>
            <person name="Aljamali M.N."/>
            <person name="Hern L."/>
            <person name="Kupfer D."/>
            <person name="Downard S."/>
            <person name="So S."/>
            <person name="Roe B.A."/>
            <person name="Sauer J.R."/>
            <person name="Essenberg R.C."/>
        </authorList>
    </citation>
    <scope>NUCLEOTIDE SEQUENCE</scope>
    <source>
        <tissue evidence="3">Salivary gland</tissue>
    </source>
</reference>
<evidence type="ECO:0000256" key="1">
    <source>
        <dbReference type="SAM" id="SignalP"/>
    </source>
</evidence>
<name>B5M7C2_AMBAM</name>
<organism evidence="3">
    <name type="scientific">Amblyomma americanum</name>
    <name type="common">Lone star tick</name>
    <dbReference type="NCBI Taxonomy" id="6943"/>
    <lineage>
        <taxon>Eukaryota</taxon>
        <taxon>Metazoa</taxon>
        <taxon>Ecdysozoa</taxon>
        <taxon>Arthropoda</taxon>
        <taxon>Chelicerata</taxon>
        <taxon>Arachnida</taxon>
        <taxon>Acari</taxon>
        <taxon>Parasitiformes</taxon>
        <taxon>Ixodida</taxon>
        <taxon>Ixodoidea</taxon>
        <taxon>Ixodidae</taxon>
        <taxon>Amblyomminae</taxon>
        <taxon>Amblyomma</taxon>
    </lineage>
</organism>
<accession>B5M7C2</accession>
<feature type="chain" id="PRO_5002836697" evidence="1">
    <location>
        <begin position="19"/>
        <end position="153"/>
    </location>
</feature>
<dbReference type="EMBL" id="EZ000311">
    <property type="protein sequence ID" value="ACG76290.1"/>
    <property type="molecule type" value="mRNA"/>
</dbReference>
<sequence length="153" mass="17569">MQLLTIFALFCLLGTTLSARAQEDRCKRRPKSAKGMCHNGEVPKLRFTYNPKTEKCDHFYDLRCNGQILNSFENFTECMTACNPDSKCLATPDKPFQFPWKTSFVFDINKMKCKKEKSLRRPAIGPKINRFLEEADCKKTCEPNLIKIITSSG</sequence>
<dbReference type="GO" id="GO:0004867">
    <property type="term" value="F:serine-type endopeptidase inhibitor activity"/>
    <property type="evidence" value="ECO:0007669"/>
    <property type="project" value="InterPro"/>
</dbReference>
<dbReference type="AlphaFoldDB" id="B5M7C2"/>
<dbReference type="Pfam" id="PF00014">
    <property type="entry name" value="Kunitz_BPTI"/>
    <property type="match status" value="1"/>
</dbReference>
<dbReference type="SUPFAM" id="SSF57362">
    <property type="entry name" value="BPTI-like"/>
    <property type="match status" value="2"/>
</dbReference>
<dbReference type="PROSITE" id="PS50279">
    <property type="entry name" value="BPTI_KUNITZ_2"/>
    <property type="match status" value="1"/>
</dbReference>
<protein>
    <submittedName>
        <fullName evidence="3">Putative secreted protein</fullName>
    </submittedName>
</protein>
<feature type="domain" description="BPTI/Kunitz inhibitor" evidence="2">
    <location>
        <begin position="26"/>
        <end position="82"/>
    </location>
</feature>
<keyword evidence="1" id="KW-0732">Signal</keyword>
<dbReference type="InterPro" id="IPR002223">
    <property type="entry name" value="Kunitz_BPTI"/>
</dbReference>